<dbReference type="RefSeq" id="WP_076170199.1">
    <property type="nucleotide sequence ID" value="NZ_MRTP01000003.1"/>
</dbReference>
<dbReference type="Proteomes" id="UP000187172">
    <property type="component" value="Unassembled WGS sequence"/>
</dbReference>
<name>A0A1R1ER24_9BACL</name>
<accession>A0A1R1ER24</accession>
<comment type="caution">
    <text evidence="1">The sequence shown here is derived from an EMBL/GenBank/DDBJ whole genome shotgun (WGS) entry which is preliminary data.</text>
</comment>
<sequence length="165" mass="19144">MLLKIFTALISSTLLFNPNHYPELNVSEKDIHASYTTIQKAERQFENKFQRNIKVPQYVPLKHNYTGGFFDEAKGSLTLDYLDTNNNLKFEVKAIKGILNENVNRGEKIQLKDGHAYYLNKKEHVADYIVFQDKDNEVIYFLSMNKKTQGETHLQELIKAADSLQ</sequence>
<gene>
    <name evidence="1" type="ORF">BK138_13955</name>
</gene>
<evidence type="ECO:0008006" key="3">
    <source>
        <dbReference type="Google" id="ProtNLM"/>
    </source>
</evidence>
<evidence type="ECO:0000313" key="2">
    <source>
        <dbReference type="Proteomes" id="UP000187172"/>
    </source>
</evidence>
<protein>
    <recommendedName>
        <fullName evidence="3">DUF4367 domain-containing protein</fullName>
    </recommendedName>
</protein>
<reference evidence="1 2" key="1">
    <citation type="submission" date="2016-11" db="EMBL/GenBank/DDBJ databases">
        <title>Paenibacillus species isolates.</title>
        <authorList>
            <person name="Beno S.M."/>
        </authorList>
    </citation>
    <scope>NUCLEOTIDE SEQUENCE [LARGE SCALE GENOMIC DNA]</scope>
    <source>
        <strain evidence="1 2">FSL R5-0378</strain>
    </source>
</reference>
<dbReference type="STRING" id="297318.BK138_13955"/>
<dbReference type="EMBL" id="MRTP01000003">
    <property type="protein sequence ID" value="OMF54294.1"/>
    <property type="molecule type" value="Genomic_DNA"/>
</dbReference>
<evidence type="ECO:0000313" key="1">
    <source>
        <dbReference type="EMBL" id="OMF54294.1"/>
    </source>
</evidence>
<keyword evidence="2" id="KW-1185">Reference proteome</keyword>
<dbReference type="AlphaFoldDB" id="A0A1R1ER24"/>
<organism evidence="1 2">
    <name type="scientific">Paenibacillus rhizosphaerae</name>
    <dbReference type="NCBI Taxonomy" id="297318"/>
    <lineage>
        <taxon>Bacteria</taxon>
        <taxon>Bacillati</taxon>
        <taxon>Bacillota</taxon>
        <taxon>Bacilli</taxon>
        <taxon>Bacillales</taxon>
        <taxon>Paenibacillaceae</taxon>
        <taxon>Paenibacillus</taxon>
    </lineage>
</organism>
<proteinExistence type="predicted"/>